<organism evidence="1 2">
    <name type="scientific">Lactococcus hircilactis</name>
    <dbReference type="NCBI Taxonomy" id="1494462"/>
    <lineage>
        <taxon>Bacteria</taxon>
        <taxon>Bacillati</taxon>
        <taxon>Bacillota</taxon>
        <taxon>Bacilli</taxon>
        <taxon>Lactobacillales</taxon>
        <taxon>Streptococcaceae</taxon>
        <taxon>Lactococcus</taxon>
    </lineage>
</organism>
<dbReference type="Pfam" id="PF20458">
    <property type="entry name" value="DUF6711"/>
    <property type="match status" value="1"/>
</dbReference>
<proteinExistence type="predicted"/>
<dbReference type="OrthoDB" id="1767129at2"/>
<accession>A0A7X1ZA50</accession>
<dbReference type="AlphaFoldDB" id="A0A7X1ZA50"/>
<comment type="caution">
    <text evidence="1">The sequence shown here is derived from an EMBL/GenBank/DDBJ whole genome shotgun (WGS) entry which is preliminary data.</text>
</comment>
<dbReference type="Proteomes" id="UP000439550">
    <property type="component" value="Unassembled WGS sequence"/>
</dbReference>
<evidence type="ECO:0000313" key="2">
    <source>
        <dbReference type="Proteomes" id="UP000439550"/>
    </source>
</evidence>
<evidence type="ECO:0000313" key="1">
    <source>
        <dbReference type="EMBL" id="MQW40563.1"/>
    </source>
</evidence>
<protein>
    <recommendedName>
        <fullName evidence="3">Prophage protein</fullName>
    </recommendedName>
</protein>
<keyword evidence="2" id="KW-1185">Reference proteome</keyword>
<sequence length="121" mass="13428">MSGSLSINGVIVKNPKTFKVGYQTIDADSSGRNANGEMVRDIITQKVKLEIEWGALDDSTASALLKAIKAVFFTVNYPDAETGTQQTKTFYSGDRSLPSYSWNDKFNQIKWGSFSTNFIEK</sequence>
<dbReference type="InterPro" id="IPR046557">
    <property type="entry name" value="DUF6711"/>
</dbReference>
<evidence type="ECO:0008006" key="3">
    <source>
        <dbReference type="Google" id="ProtNLM"/>
    </source>
</evidence>
<name>A0A7X1ZA50_9LACT</name>
<gene>
    <name evidence="1" type="ORF">GHI93_11590</name>
</gene>
<dbReference type="EMBL" id="WITJ01000023">
    <property type="protein sequence ID" value="MQW40563.1"/>
    <property type="molecule type" value="Genomic_DNA"/>
</dbReference>
<dbReference type="RefSeq" id="WP_153497191.1">
    <property type="nucleotide sequence ID" value="NZ_CBCRWP010000025.1"/>
</dbReference>
<reference evidence="1 2" key="1">
    <citation type="submission" date="2019-10" db="EMBL/GenBank/DDBJ databases">
        <authorList>
            <person name="Dong K."/>
        </authorList>
    </citation>
    <scope>NUCLEOTIDE SEQUENCE [LARGE SCALE GENOMIC DNA]</scope>
    <source>
        <strain evidence="1 2">DSM 28960</strain>
    </source>
</reference>